<protein>
    <recommendedName>
        <fullName evidence="3">Secreted protein</fullName>
    </recommendedName>
</protein>
<reference evidence="1 2" key="1">
    <citation type="submission" date="2024-09" db="EMBL/GenBank/DDBJ databases">
        <authorList>
            <person name="Sun Q."/>
            <person name="Mori K."/>
        </authorList>
    </citation>
    <scope>NUCLEOTIDE SEQUENCE [LARGE SCALE GENOMIC DNA]</scope>
    <source>
        <strain evidence="1 2">JCM 15389</strain>
    </source>
</reference>
<dbReference type="Proteomes" id="UP001589788">
    <property type="component" value="Unassembled WGS sequence"/>
</dbReference>
<keyword evidence="2" id="KW-1185">Reference proteome</keyword>
<evidence type="ECO:0000313" key="2">
    <source>
        <dbReference type="Proteomes" id="UP001589788"/>
    </source>
</evidence>
<proteinExistence type="predicted"/>
<evidence type="ECO:0000313" key="1">
    <source>
        <dbReference type="EMBL" id="MFC0083045.1"/>
    </source>
</evidence>
<organism evidence="1 2">
    <name type="scientific">Aciditerrimonas ferrireducens</name>
    <dbReference type="NCBI Taxonomy" id="667306"/>
    <lineage>
        <taxon>Bacteria</taxon>
        <taxon>Bacillati</taxon>
        <taxon>Actinomycetota</taxon>
        <taxon>Acidimicrobiia</taxon>
        <taxon>Acidimicrobiales</taxon>
        <taxon>Acidimicrobiaceae</taxon>
        <taxon>Aciditerrimonas</taxon>
    </lineage>
</organism>
<sequence>MTQRESGASVRPARGRLLRLGACASVAATVGVGTVAGLAQTAGAATRPAAGGARDVLTASSTSSCPTTQNADIAFSGTLSNGTASFGSAASASGITGTVCGLLDLENLTATIQPQNLSFQPTSVTLFGLLPAPATLSATGPATATLQTVGAGEFNATMTVPLEATVNLLGLFRCTVGPFEPTFTTGTSGSVSGTPLTGDLLQKLSGTLAAGEFPVPRIQSSMSCPWFISGLSNLLLGLPLPAGRSTVTTQVSLTPDLGSAS</sequence>
<dbReference type="RefSeq" id="WP_248106431.1">
    <property type="nucleotide sequence ID" value="NZ_JAKHEX010000005.1"/>
</dbReference>
<dbReference type="EMBL" id="JBHLYQ010000231">
    <property type="protein sequence ID" value="MFC0083045.1"/>
    <property type="molecule type" value="Genomic_DNA"/>
</dbReference>
<name>A0ABV6C5S8_9ACTN</name>
<accession>A0ABV6C5S8</accession>
<comment type="caution">
    <text evidence="1">The sequence shown here is derived from an EMBL/GenBank/DDBJ whole genome shotgun (WGS) entry which is preliminary data.</text>
</comment>
<gene>
    <name evidence="1" type="ORF">ACFFRE_12995</name>
</gene>
<evidence type="ECO:0008006" key="3">
    <source>
        <dbReference type="Google" id="ProtNLM"/>
    </source>
</evidence>